<gene>
    <name evidence="1" type="ORF">CS063_15200</name>
</gene>
<proteinExistence type="predicted"/>
<sequence length="598" mass="68605">MFFHKKCSIQFQFFLTYLCISIIVIGIFSSFFYYYISDILIERETAAFHTIASSFMTQTDNALRTMDKVSINIGYSNLIKDTINDYFNFTSPTHDEFSSLVGLFVAINGADYQVFHINLYDKQGQVIRVGTTATRSTVNLNALDWIEKADKLKGHKLLSKPYSTSSMSNTSTSSPYFISLYRTYYDKYKKPIGYIETIQKCKTIFNDIISYCKKNTDTISVYVFDAGGALVYPFEPSSFNNDTLYTHYYDIVKNNASLSTYENPLTAKKELVTYETSDYSQWTYICVQPEAIILAPVKSFTHILYIVIAIVFILIILLSYTMSKSLTRPINQLVDTIEQTKLDTLGYMEKDKLHTPFNEFDLLNEAFHSMQTNLKISMDELIETRQQELKSRSLALQSQMNPHFYYNSLSSIMILAENGQCNDVVKLCKNLSHIMRYITKGSANQVLINEEIDYVSKYLYCMKVRYQSSLNYTIDVAPELLDLYVPKLIIQPLVENALKYGINAIPLWQIDITSKVTDTYWEISVADSGPGFSEEALALIQTRIKEADTHIGMPTIEINGMGLLNVYSRWKLYCKTDFIFTYANKENGGSIVTIGRYF</sequence>
<dbReference type="Proteomes" id="UP000224460">
    <property type="component" value="Unassembled WGS sequence"/>
</dbReference>
<keyword evidence="1" id="KW-0418">Kinase</keyword>
<organism evidence="1 2">
    <name type="scientific">Sporanaerobium hydrogeniformans</name>
    <dbReference type="NCBI Taxonomy" id="3072179"/>
    <lineage>
        <taxon>Bacteria</taxon>
        <taxon>Bacillati</taxon>
        <taxon>Bacillota</taxon>
        <taxon>Clostridia</taxon>
        <taxon>Lachnospirales</taxon>
        <taxon>Lachnospiraceae</taxon>
        <taxon>Sporanaerobium</taxon>
    </lineage>
</organism>
<evidence type="ECO:0000313" key="1">
    <source>
        <dbReference type="EMBL" id="PHV69583.1"/>
    </source>
</evidence>
<comment type="caution">
    <text evidence="1">The sequence shown here is derived from an EMBL/GenBank/DDBJ whole genome shotgun (WGS) entry which is preliminary data.</text>
</comment>
<reference evidence="1" key="1">
    <citation type="submission" date="2017-10" db="EMBL/GenBank/DDBJ databases">
        <title>Genome sequence of cellulolytic Lachnospiraceae bacterium XHS1971 isolated from hotspring sediment.</title>
        <authorList>
            <person name="Vasudevan G."/>
            <person name="Joshi A.J."/>
            <person name="Hivarkar S."/>
            <person name="Lanjekar V.B."/>
            <person name="Dhakephalkar P.K."/>
            <person name="Dagar S."/>
        </authorList>
    </citation>
    <scope>NUCLEOTIDE SEQUENCE</scope>
    <source>
        <strain evidence="1">XHS1971</strain>
    </source>
</reference>
<protein>
    <submittedName>
        <fullName evidence="1">Sensor histidine kinase</fullName>
    </submittedName>
</protein>
<name>A0AC61DA55_9FIRM</name>
<evidence type="ECO:0000313" key="2">
    <source>
        <dbReference type="Proteomes" id="UP000224460"/>
    </source>
</evidence>
<accession>A0AC61DA55</accession>
<keyword evidence="2" id="KW-1185">Reference proteome</keyword>
<dbReference type="EMBL" id="PEDL01000024">
    <property type="protein sequence ID" value="PHV69583.1"/>
    <property type="molecule type" value="Genomic_DNA"/>
</dbReference>
<keyword evidence="1" id="KW-0808">Transferase</keyword>